<evidence type="ECO:0008006" key="11">
    <source>
        <dbReference type="Google" id="ProtNLM"/>
    </source>
</evidence>
<dbReference type="EMBL" id="LR536450">
    <property type="protein sequence ID" value="VFU07686.1"/>
    <property type="molecule type" value="Genomic_DNA"/>
</dbReference>
<sequence length="95" mass="9371">MSDFLLAAAGFVLFTVAIGLVRILGGPGNADRMMAAQLLGTGGVASLLLVAAATRARGVEDVALGLALLAAFASVAFVGGGAPAEPDDTQRTTGR</sequence>
<evidence type="ECO:0000313" key="9">
    <source>
        <dbReference type="EMBL" id="VFU07686.1"/>
    </source>
</evidence>
<organism evidence="9 10">
    <name type="scientific">Methylocella tundrae</name>
    <dbReference type="NCBI Taxonomy" id="227605"/>
    <lineage>
        <taxon>Bacteria</taxon>
        <taxon>Pseudomonadati</taxon>
        <taxon>Pseudomonadota</taxon>
        <taxon>Alphaproteobacteria</taxon>
        <taxon>Hyphomicrobiales</taxon>
        <taxon>Beijerinckiaceae</taxon>
        <taxon>Methylocella</taxon>
    </lineage>
</organism>
<reference evidence="9 10" key="1">
    <citation type="submission" date="2019-03" db="EMBL/GenBank/DDBJ databases">
        <authorList>
            <person name="Kox A.R. M."/>
        </authorList>
    </citation>
    <scope>NUCLEOTIDE SEQUENCE [LARGE SCALE GENOMIC DNA]</scope>
    <source>
        <strain evidence="9">MTUNDRAET4 annotated genome</strain>
    </source>
</reference>
<comment type="similarity">
    <text evidence="2">Belongs to the CPA3 antiporters (TC 2.A.63) subunit F family.</text>
</comment>
<evidence type="ECO:0000256" key="1">
    <source>
        <dbReference type="ARBA" id="ARBA00004651"/>
    </source>
</evidence>
<keyword evidence="7 8" id="KW-0472">Membrane</keyword>
<dbReference type="GO" id="GO:0005886">
    <property type="term" value="C:plasma membrane"/>
    <property type="evidence" value="ECO:0007669"/>
    <property type="project" value="UniProtKB-SubCell"/>
</dbReference>
<dbReference type="Pfam" id="PF04066">
    <property type="entry name" value="MrpF_PhaF"/>
    <property type="match status" value="1"/>
</dbReference>
<dbReference type="GO" id="GO:0015385">
    <property type="term" value="F:sodium:proton antiporter activity"/>
    <property type="evidence" value="ECO:0007669"/>
    <property type="project" value="TreeGrafter"/>
</dbReference>
<keyword evidence="5 8" id="KW-0812">Transmembrane</keyword>
<protein>
    <recommendedName>
        <fullName evidence="11">Multiple resistance and pH regulation protein F</fullName>
    </recommendedName>
</protein>
<evidence type="ECO:0000256" key="2">
    <source>
        <dbReference type="ARBA" id="ARBA00009212"/>
    </source>
</evidence>
<dbReference type="PANTHER" id="PTHR34702:SF1">
    <property type="entry name" value="NA(+)_H(+) ANTIPORTER SUBUNIT F"/>
    <property type="match status" value="1"/>
</dbReference>
<evidence type="ECO:0000256" key="7">
    <source>
        <dbReference type="ARBA" id="ARBA00023136"/>
    </source>
</evidence>
<gene>
    <name evidence="9" type="ORF">MTUNDRAET4_0793</name>
</gene>
<dbReference type="OrthoDB" id="8253900at2"/>
<accession>A0A4U8Z0C7</accession>
<proteinExistence type="inferred from homology"/>
<feature type="transmembrane region" description="Helical" evidence="8">
    <location>
        <begin position="62"/>
        <end position="82"/>
    </location>
</feature>
<evidence type="ECO:0000256" key="3">
    <source>
        <dbReference type="ARBA" id="ARBA00022448"/>
    </source>
</evidence>
<dbReference type="Proteomes" id="UP000294360">
    <property type="component" value="Chromosome"/>
</dbReference>
<dbReference type="PANTHER" id="PTHR34702">
    <property type="entry name" value="NA(+)/H(+) ANTIPORTER SUBUNIT F1"/>
    <property type="match status" value="1"/>
</dbReference>
<dbReference type="RefSeq" id="WP_134487121.1">
    <property type="nucleotide sequence ID" value="NZ_CP139089.1"/>
</dbReference>
<name>A0A4U8Z0C7_METTU</name>
<evidence type="ECO:0000256" key="4">
    <source>
        <dbReference type="ARBA" id="ARBA00022475"/>
    </source>
</evidence>
<evidence type="ECO:0000256" key="8">
    <source>
        <dbReference type="SAM" id="Phobius"/>
    </source>
</evidence>
<keyword evidence="6 8" id="KW-1133">Transmembrane helix</keyword>
<dbReference type="InterPro" id="IPR007208">
    <property type="entry name" value="MrpF/PhaF-like"/>
</dbReference>
<evidence type="ECO:0000256" key="6">
    <source>
        <dbReference type="ARBA" id="ARBA00022989"/>
    </source>
</evidence>
<feature type="transmembrane region" description="Helical" evidence="8">
    <location>
        <begin position="35"/>
        <end position="53"/>
    </location>
</feature>
<evidence type="ECO:0000313" key="10">
    <source>
        <dbReference type="Proteomes" id="UP000294360"/>
    </source>
</evidence>
<dbReference type="KEGG" id="mtun:MTUNDRAET4_0793"/>
<evidence type="ECO:0000256" key="5">
    <source>
        <dbReference type="ARBA" id="ARBA00022692"/>
    </source>
</evidence>
<keyword evidence="3" id="KW-0813">Transport</keyword>
<comment type="subcellular location">
    <subcellularLocation>
        <location evidence="1">Cell membrane</location>
        <topology evidence="1">Multi-pass membrane protein</topology>
    </subcellularLocation>
</comment>
<dbReference type="AlphaFoldDB" id="A0A4U8Z0C7"/>
<keyword evidence="4" id="KW-1003">Cell membrane</keyword>